<dbReference type="EMBL" id="JAHRIQ010069930">
    <property type="protein sequence ID" value="MEQ2243397.1"/>
    <property type="molecule type" value="Genomic_DNA"/>
</dbReference>
<sequence length="61" mass="6901">FNSQVLIFLTNLTPTSPQTPNWSSRTGFGLKEKEHSNRRENEPSPLSFRSVWGAAQGALRR</sequence>
<evidence type="ECO:0000256" key="1">
    <source>
        <dbReference type="SAM" id="MobiDB-lite"/>
    </source>
</evidence>
<dbReference type="Proteomes" id="UP001482620">
    <property type="component" value="Unassembled WGS sequence"/>
</dbReference>
<gene>
    <name evidence="2" type="ORF">ILYODFUR_006710</name>
</gene>
<protein>
    <submittedName>
        <fullName evidence="2">Uncharacterized protein</fullName>
    </submittedName>
</protein>
<feature type="compositionally biased region" description="Polar residues" evidence="1">
    <location>
        <begin position="15"/>
        <end position="26"/>
    </location>
</feature>
<evidence type="ECO:0000313" key="2">
    <source>
        <dbReference type="EMBL" id="MEQ2243397.1"/>
    </source>
</evidence>
<evidence type="ECO:0000313" key="3">
    <source>
        <dbReference type="Proteomes" id="UP001482620"/>
    </source>
</evidence>
<feature type="region of interest" description="Disordered" evidence="1">
    <location>
        <begin position="15"/>
        <end position="61"/>
    </location>
</feature>
<comment type="caution">
    <text evidence="2">The sequence shown here is derived from an EMBL/GenBank/DDBJ whole genome shotgun (WGS) entry which is preliminary data.</text>
</comment>
<feature type="compositionally biased region" description="Basic and acidic residues" evidence="1">
    <location>
        <begin position="30"/>
        <end position="42"/>
    </location>
</feature>
<accession>A0ABV0UI04</accession>
<proteinExistence type="predicted"/>
<reference evidence="2 3" key="1">
    <citation type="submission" date="2021-06" db="EMBL/GenBank/DDBJ databases">
        <authorList>
            <person name="Palmer J.M."/>
        </authorList>
    </citation>
    <scope>NUCLEOTIDE SEQUENCE [LARGE SCALE GENOMIC DNA]</scope>
    <source>
        <strain evidence="3">if_2019</strain>
        <tissue evidence="2">Muscle</tissue>
    </source>
</reference>
<organism evidence="2 3">
    <name type="scientific">Ilyodon furcidens</name>
    <name type="common">goldbreast splitfin</name>
    <dbReference type="NCBI Taxonomy" id="33524"/>
    <lineage>
        <taxon>Eukaryota</taxon>
        <taxon>Metazoa</taxon>
        <taxon>Chordata</taxon>
        <taxon>Craniata</taxon>
        <taxon>Vertebrata</taxon>
        <taxon>Euteleostomi</taxon>
        <taxon>Actinopterygii</taxon>
        <taxon>Neopterygii</taxon>
        <taxon>Teleostei</taxon>
        <taxon>Neoteleostei</taxon>
        <taxon>Acanthomorphata</taxon>
        <taxon>Ovalentaria</taxon>
        <taxon>Atherinomorphae</taxon>
        <taxon>Cyprinodontiformes</taxon>
        <taxon>Goodeidae</taxon>
        <taxon>Ilyodon</taxon>
    </lineage>
</organism>
<feature type="non-terminal residue" evidence="2">
    <location>
        <position position="1"/>
    </location>
</feature>
<name>A0ABV0UI04_9TELE</name>
<keyword evidence="3" id="KW-1185">Reference proteome</keyword>